<dbReference type="Proteomes" id="UP000095463">
    <property type="component" value="Unassembled WGS sequence"/>
</dbReference>
<evidence type="ECO:0000313" key="2">
    <source>
        <dbReference type="EMBL" id="OEO28213.1"/>
    </source>
</evidence>
<feature type="transmembrane region" description="Helical" evidence="1">
    <location>
        <begin position="7"/>
        <end position="28"/>
    </location>
</feature>
<dbReference type="OrthoDB" id="8071692at2"/>
<comment type="caution">
    <text evidence="2">The sequence shown here is derived from an EMBL/GenBank/DDBJ whole genome shotgun (WGS) entry which is preliminary data.</text>
</comment>
<keyword evidence="1" id="KW-0812">Transmembrane</keyword>
<gene>
    <name evidence="2" type="ORF">VW23_005765</name>
</gene>
<keyword evidence="1" id="KW-0472">Membrane</keyword>
<evidence type="ECO:0000256" key="1">
    <source>
        <dbReference type="SAM" id="Phobius"/>
    </source>
</evidence>
<organism evidence="2 3">
    <name type="scientific">Devosia insulae DS-56</name>
    <dbReference type="NCBI Taxonomy" id="1116389"/>
    <lineage>
        <taxon>Bacteria</taxon>
        <taxon>Pseudomonadati</taxon>
        <taxon>Pseudomonadota</taxon>
        <taxon>Alphaproteobacteria</taxon>
        <taxon>Hyphomicrobiales</taxon>
        <taxon>Devosiaceae</taxon>
        <taxon>Devosia</taxon>
    </lineage>
</organism>
<evidence type="ECO:0000313" key="3">
    <source>
        <dbReference type="Proteomes" id="UP000095463"/>
    </source>
</evidence>
<dbReference type="EMBL" id="LAJE02000387">
    <property type="protein sequence ID" value="OEO28213.1"/>
    <property type="molecule type" value="Genomic_DNA"/>
</dbReference>
<dbReference type="RefSeq" id="WP_069912452.1">
    <property type="nucleotide sequence ID" value="NZ_LAJE02000387.1"/>
</dbReference>
<keyword evidence="1" id="KW-1133">Transmembrane helix</keyword>
<sequence>MSNPLRLGAYILCGLVALFELGVVWLMLHPNVPPDYRAYYIDKTTTCLNQPVSGRYTLGTIVRFTPEDRDAAKLIRVCGLEGPTGDGNHAVGTSARLRFTYAEPATALTLQLAMVAIQKGGATVPQRVEIVANGTLLDTISLNAPTPQQVSLPLRAPADDKLELELRFPDAVQMGPTDPDNRLRSIKLLSAALLPA</sequence>
<accession>A0A1E5XHZ5</accession>
<reference evidence="2 3" key="1">
    <citation type="journal article" date="2015" name="Genome Announc.">
        <title>Genome Assemblies of Three Soil-Associated Devosia species: D. insulae, D. limi, and D. soli.</title>
        <authorList>
            <person name="Hassan Y.I."/>
            <person name="Lepp D."/>
            <person name="Zhou T."/>
        </authorList>
    </citation>
    <scope>NUCLEOTIDE SEQUENCE [LARGE SCALE GENOMIC DNA]</scope>
    <source>
        <strain evidence="2 3">DS-56</strain>
    </source>
</reference>
<dbReference type="AlphaFoldDB" id="A0A1E5XHZ5"/>
<keyword evidence="3" id="KW-1185">Reference proteome</keyword>
<proteinExistence type="predicted"/>
<protein>
    <submittedName>
        <fullName evidence="2">Uncharacterized protein</fullName>
    </submittedName>
</protein>
<name>A0A1E5XHZ5_9HYPH</name>